<name>A0ACB5U404_AMBMO</name>
<evidence type="ECO:0000313" key="2">
    <source>
        <dbReference type="Proteomes" id="UP001165064"/>
    </source>
</evidence>
<reference evidence="1" key="1">
    <citation type="submission" date="2023-04" db="EMBL/GenBank/DDBJ databases">
        <title>Ambrosiozyma monospora NBRC 10751.</title>
        <authorList>
            <person name="Ichikawa N."/>
            <person name="Sato H."/>
            <person name="Tonouchi N."/>
        </authorList>
    </citation>
    <scope>NUCLEOTIDE SEQUENCE</scope>
    <source>
        <strain evidence="1">NBRC 10751</strain>
    </source>
</reference>
<protein>
    <submittedName>
        <fullName evidence="1">Unnamed protein product</fullName>
    </submittedName>
</protein>
<evidence type="ECO:0000313" key="1">
    <source>
        <dbReference type="EMBL" id="GMF00686.1"/>
    </source>
</evidence>
<keyword evidence="2" id="KW-1185">Reference proteome</keyword>
<comment type="caution">
    <text evidence="1">The sequence shown here is derived from an EMBL/GenBank/DDBJ whole genome shotgun (WGS) entry which is preliminary data.</text>
</comment>
<sequence>MKFFDDDSHYELVLNRKSKKHRGYITLSTDEDFAVLRRSLMVKGHLKLVCIFKPRAQQQQMAKQLSPPPEPTPEIETIEKEPVYMPDNEIVNKGSAPSPVPKSQSYHGESRRSSVKSAQPPSQASGSHHEATVPIPTITKQSATPSVPDAPSSDRAPSQRGSVYGSGIGSGPKSGSAGSLRSQRSVHPADAAAAAPPPTLPNVVISSPSPAASAGAITRSVAGSGSGPHSAQHC</sequence>
<gene>
    <name evidence="1" type="ORF">Amon02_001106200</name>
</gene>
<dbReference type="Proteomes" id="UP001165064">
    <property type="component" value="Unassembled WGS sequence"/>
</dbReference>
<accession>A0ACB5U404</accession>
<organism evidence="1 2">
    <name type="scientific">Ambrosiozyma monospora</name>
    <name type="common">Yeast</name>
    <name type="synonym">Endomycopsis monosporus</name>
    <dbReference type="NCBI Taxonomy" id="43982"/>
    <lineage>
        <taxon>Eukaryota</taxon>
        <taxon>Fungi</taxon>
        <taxon>Dikarya</taxon>
        <taxon>Ascomycota</taxon>
        <taxon>Saccharomycotina</taxon>
        <taxon>Pichiomycetes</taxon>
        <taxon>Pichiales</taxon>
        <taxon>Pichiaceae</taxon>
        <taxon>Ambrosiozyma</taxon>
    </lineage>
</organism>
<proteinExistence type="predicted"/>
<dbReference type="EMBL" id="BSXS01011514">
    <property type="protein sequence ID" value="GMF00686.1"/>
    <property type="molecule type" value="Genomic_DNA"/>
</dbReference>